<organism evidence="1 2">
    <name type="scientific">Caballeronia sordidicola</name>
    <name type="common">Burkholderia sordidicola</name>
    <dbReference type="NCBI Taxonomy" id="196367"/>
    <lineage>
        <taxon>Bacteria</taxon>
        <taxon>Pseudomonadati</taxon>
        <taxon>Pseudomonadota</taxon>
        <taxon>Betaproteobacteria</taxon>
        <taxon>Burkholderiales</taxon>
        <taxon>Burkholderiaceae</taxon>
        <taxon>Caballeronia</taxon>
    </lineage>
</organism>
<evidence type="ECO:0000313" key="1">
    <source>
        <dbReference type="EMBL" id="OTP67380.1"/>
    </source>
</evidence>
<dbReference type="AlphaFoldDB" id="A0A242M8F9"/>
<gene>
    <name evidence="1" type="ORF">PAMC26510_31085</name>
</gene>
<sequence>MVMRVYPDIATHLAVRLIIGMKDDEYGIVVRQCFWRRHRDPSDAI</sequence>
<accession>A0A242M8F9</accession>
<dbReference type="Proteomes" id="UP000194546">
    <property type="component" value="Unassembled WGS sequence"/>
</dbReference>
<dbReference type="EMBL" id="NBTY01000196">
    <property type="protein sequence ID" value="OTP67380.1"/>
    <property type="molecule type" value="Genomic_DNA"/>
</dbReference>
<proteinExistence type="predicted"/>
<protein>
    <submittedName>
        <fullName evidence="1">Uncharacterized protein</fullName>
    </submittedName>
</protein>
<comment type="caution">
    <text evidence="1">The sequence shown here is derived from an EMBL/GenBank/DDBJ whole genome shotgun (WGS) entry which is preliminary data.</text>
</comment>
<name>A0A242M8F9_CABSO</name>
<evidence type="ECO:0000313" key="2">
    <source>
        <dbReference type="Proteomes" id="UP000194546"/>
    </source>
</evidence>
<reference evidence="1 2" key="1">
    <citation type="submission" date="2017-03" db="EMBL/GenBank/DDBJ databases">
        <title>Genome analysis of strain PAMC 26510.</title>
        <authorList>
            <person name="Oh H.-M."/>
            <person name="Yang J.-A."/>
        </authorList>
    </citation>
    <scope>NUCLEOTIDE SEQUENCE [LARGE SCALE GENOMIC DNA]</scope>
    <source>
        <strain evidence="1 2">PAMC 26510</strain>
    </source>
</reference>